<dbReference type="InterPro" id="IPR036812">
    <property type="entry name" value="NAD(P)_OxRdtase_dom_sf"/>
</dbReference>
<dbReference type="PANTHER" id="PTHR43625:SF40">
    <property type="entry name" value="ALDO-KETO REDUCTASE YAKC [NADP(+)]"/>
    <property type="match status" value="1"/>
</dbReference>
<proteinExistence type="predicted"/>
<evidence type="ECO:0000256" key="1">
    <source>
        <dbReference type="ARBA" id="ARBA00023002"/>
    </source>
</evidence>
<keyword evidence="1" id="KW-0560">Oxidoreductase</keyword>
<name>A0A397UD97_9GLOM</name>
<dbReference type="PANTHER" id="PTHR43625">
    <property type="entry name" value="AFLATOXIN B1 ALDEHYDE REDUCTASE"/>
    <property type="match status" value="1"/>
</dbReference>
<dbReference type="PROSITE" id="PS51257">
    <property type="entry name" value="PROKAR_LIPOPROTEIN"/>
    <property type="match status" value="1"/>
</dbReference>
<dbReference type="OrthoDB" id="37537at2759"/>
<comment type="caution">
    <text evidence="3">The sequence shown here is derived from an EMBL/GenBank/DDBJ whole genome shotgun (WGS) entry which is preliminary data.</text>
</comment>
<dbReference type="EMBL" id="QKWP01001721">
    <property type="protein sequence ID" value="RIB07057.1"/>
    <property type="molecule type" value="Genomic_DNA"/>
</dbReference>
<dbReference type="AlphaFoldDB" id="A0A397UD97"/>
<dbReference type="GO" id="GO:0005737">
    <property type="term" value="C:cytoplasm"/>
    <property type="evidence" value="ECO:0007669"/>
    <property type="project" value="TreeGrafter"/>
</dbReference>
<keyword evidence="4" id="KW-1185">Reference proteome</keyword>
<dbReference type="InterPro" id="IPR023210">
    <property type="entry name" value="NADP_OxRdtase_dom"/>
</dbReference>
<evidence type="ECO:0000313" key="3">
    <source>
        <dbReference type="EMBL" id="RIB07057.1"/>
    </source>
</evidence>
<sequence length="106" mass="11516">MPMLLRELGKTGVIVPVIGLGCMGMSEFYGIPLSQLCLAWNLAQSDKIVTIPGTKKIKYLEENVGAANIQLSADELSEIRKIIDSVEIVGSRQSEASRKLLNLGNK</sequence>
<dbReference type="Pfam" id="PF00248">
    <property type="entry name" value="Aldo_ket_red"/>
    <property type="match status" value="1"/>
</dbReference>
<reference evidence="3 4" key="1">
    <citation type="submission" date="2018-06" db="EMBL/GenBank/DDBJ databases">
        <title>Comparative genomics reveals the genomic features of Rhizophagus irregularis, R. cerebriforme, R. diaphanum and Gigaspora rosea, and their symbiotic lifestyle signature.</title>
        <authorList>
            <person name="Morin E."/>
            <person name="San Clemente H."/>
            <person name="Chen E.C.H."/>
            <person name="De La Providencia I."/>
            <person name="Hainaut M."/>
            <person name="Kuo A."/>
            <person name="Kohler A."/>
            <person name="Murat C."/>
            <person name="Tang N."/>
            <person name="Roy S."/>
            <person name="Loubradou J."/>
            <person name="Henrissat B."/>
            <person name="Grigoriev I.V."/>
            <person name="Corradi N."/>
            <person name="Roux C."/>
            <person name="Martin F.M."/>
        </authorList>
    </citation>
    <scope>NUCLEOTIDE SEQUENCE [LARGE SCALE GENOMIC DNA]</scope>
    <source>
        <strain evidence="3 4">DAOM 194757</strain>
    </source>
</reference>
<accession>A0A397UD97</accession>
<dbReference type="InterPro" id="IPR050791">
    <property type="entry name" value="Aldo-Keto_reductase"/>
</dbReference>
<protein>
    <recommendedName>
        <fullName evidence="2">NADP-dependent oxidoreductase domain-containing protein</fullName>
    </recommendedName>
</protein>
<dbReference type="STRING" id="44941.A0A397UD97"/>
<dbReference type="Proteomes" id="UP000266673">
    <property type="component" value="Unassembled WGS sequence"/>
</dbReference>
<organism evidence="3 4">
    <name type="scientific">Gigaspora rosea</name>
    <dbReference type="NCBI Taxonomy" id="44941"/>
    <lineage>
        <taxon>Eukaryota</taxon>
        <taxon>Fungi</taxon>
        <taxon>Fungi incertae sedis</taxon>
        <taxon>Mucoromycota</taxon>
        <taxon>Glomeromycotina</taxon>
        <taxon>Glomeromycetes</taxon>
        <taxon>Diversisporales</taxon>
        <taxon>Gigasporaceae</taxon>
        <taxon>Gigaspora</taxon>
    </lineage>
</organism>
<evidence type="ECO:0000259" key="2">
    <source>
        <dbReference type="Pfam" id="PF00248"/>
    </source>
</evidence>
<dbReference type="Gene3D" id="3.20.20.100">
    <property type="entry name" value="NADP-dependent oxidoreductase domain"/>
    <property type="match status" value="1"/>
</dbReference>
<dbReference type="SUPFAM" id="SSF51430">
    <property type="entry name" value="NAD(P)-linked oxidoreductase"/>
    <property type="match status" value="1"/>
</dbReference>
<feature type="domain" description="NADP-dependent oxidoreductase" evidence="2">
    <location>
        <begin position="29"/>
        <end position="83"/>
    </location>
</feature>
<gene>
    <name evidence="3" type="ORF">C2G38_2215536</name>
</gene>
<evidence type="ECO:0000313" key="4">
    <source>
        <dbReference type="Proteomes" id="UP000266673"/>
    </source>
</evidence>
<dbReference type="GO" id="GO:0016491">
    <property type="term" value="F:oxidoreductase activity"/>
    <property type="evidence" value="ECO:0007669"/>
    <property type="project" value="UniProtKB-KW"/>
</dbReference>